<organism evidence="3 4">
    <name type="scientific">Marinilabilia salmonicolor</name>
    <dbReference type="NCBI Taxonomy" id="989"/>
    <lineage>
        <taxon>Bacteria</taxon>
        <taxon>Pseudomonadati</taxon>
        <taxon>Bacteroidota</taxon>
        <taxon>Bacteroidia</taxon>
        <taxon>Marinilabiliales</taxon>
        <taxon>Marinilabiliaceae</taxon>
        <taxon>Marinilabilia</taxon>
    </lineage>
</organism>
<feature type="domain" description="DUF6819" evidence="2">
    <location>
        <begin position="490"/>
        <end position="657"/>
    </location>
</feature>
<dbReference type="Pfam" id="PF16314">
    <property type="entry name" value="DUF4954"/>
    <property type="match status" value="1"/>
</dbReference>
<protein>
    <submittedName>
        <fullName evidence="3">Uncharacterized protein DUF4954</fullName>
    </submittedName>
</protein>
<dbReference type="EMBL" id="QPIZ01000005">
    <property type="protein sequence ID" value="RCW37513.1"/>
    <property type="molecule type" value="Genomic_DNA"/>
</dbReference>
<name>A0A2T0WXK9_9BACT</name>
<accession>A0A2T0WXK9</accession>
<keyword evidence="4" id="KW-1185">Reference proteome</keyword>
<evidence type="ECO:0000259" key="2">
    <source>
        <dbReference type="Pfam" id="PF20683"/>
    </source>
</evidence>
<evidence type="ECO:0000313" key="4">
    <source>
        <dbReference type="Proteomes" id="UP000252733"/>
    </source>
</evidence>
<dbReference type="OrthoDB" id="9814955at2"/>
<reference evidence="3 4" key="1">
    <citation type="submission" date="2018-07" db="EMBL/GenBank/DDBJ databases">
        <title>Freshwater and sediment microbial communities from various areas in North America, analyzing microbe dynamics in response to fracking.</title>
        <authorList>
            <person name="Lamendella R."/>
        </authorList>
    </citation>
    <scope>NUCLEOTIDE SEQUENCE [LARGE SCALE GENOMIC DNA]</scope>
    <source>
        <strain evidence="3 4">160A</strain>
    </source>
</reference>
<dbReference type="SUPFAM" id="SSF51161">
    <property type="entry name" value="Trimeric LpxA-like enzymes"/>
    <property type="match status" value="1"/>
</dbReference>
<dbReference type="RefSeq" id="WP_106154648.1">
    <property type="nucleotide sequence ID" value="NZ_PVTS01000024.1"/>
</dbReference>
<comment type="caution">
    <text evidence="3">The sequence shown here is derived from an EMBL/GenBank/DDBJ whole genome shotgun (WGS) entry which is preliminary data.</text>
</comment>
<dbReference type="Proteomes" id="UP000252733">
    <property type="component" value="Unassembled WGS sequence"/>
</dbReference>
<feature type="domain" description="DUF4954" evidence="1">
    <location>
        <begin position="4"/>
        <end position="436"/>
    </location>
</feature>
<dbReference type="InterPro" id="IPR049208">
    <property type="entry name" value="DUF6819"/>
</dbReference>
<gene>
    <name evidence="3" type="ORF">DFO77_10521</name>
</gene>
<evidence type="ECO:0000313" key="3">
    <source>
        <dbReference type="EMBL" id="RCW37513.1"/>
    </source>
</evidence>
<dbReference type="InterPro" id="IPR032533">
    <property type="entry name" value="DUF4954"/>
</dbReference>
<dbReference type="STRING" id="1168289.GCA_000259075_03449"/>
<dbReference type="Pfam" id="PF20683">
    <property type="entry name" value="DUF6819"/>
    <property type="match status" value="1"/>
</dbReference>
<sequence>MAEYRNLQPEEITKLEAQGCYCANWSDILVRDGFNPSFIRHTNFSGKNRLGTFNREFNFPGGVVKHAGISYATIHNTNIGNNVYISQVRNQIANYNIGNNVVIENVDALTTEGESTFGNGQKVAVLNEAGGREVPIFNELSAHTAYLMAFYRHRPALIEKLTGMVEQYCHNIKSDRGTVAENAKIINSRTILNVNIGPGATVEGIYRLVNGTINSSMEHPSYFGPGVIAEDFIATSGAEVTDATLISKCFIGQGCSLGKHYSAENSVFFANCQGFHGEACSIFAGPYTVSHHKSTLLIAGYYSFLNAGSGSNQSNHMYKLGPVHQGVVERGSKTTSDSYLLWPAKIGPFSLVMGRHYRNPDTSNFPFSYLIENHDESYLAPGVNLRSVGTMRDARKWPGRDKRKDSHQLDFITFNLLSPYSVEKMIKGKHTLQTLKKTSGITSEYFMYNSVKIEDKALDRGINMYNIGILKFLGNGLLKKLEKGDFQNIKEIQDTLKPDTEEGSGDWVDMAGLVVPKEEVILLIEKIESGVLNAFDDLQAIYKKWHQNYYSWVWNWSVKIFREEMGIDLKNIEKEALLDFINQWKNAVVSLDEMMLTDARKEFTLKAQTGFGMDGEDDVRHTDFEQVRGAFEKHPAVRDIFDHIEKKQQLATQIREKINQI</sequence>
<evidence type="ECO:0000259" key="1">
    <source>
        <dbReference type="Pfam" id="PF16314"/>
    </source>
</evidence>
<dbReference type="AlphaFoldDB" id="A0A2T0WXK9"/>
<proteinExistence type="predicted"/>
<dbReference type="InterPro" id="IPR011004">
    <property type="entry name" value="Trimer_LpxA-like_sf"/>
</dbReference>